<keyword evidence="3" id="KW-1185">Reference proteome</keyword>
<evidence type="ECO:0000259" key="1">
    <source>
        <dbReference type="PROSITE" id="PS51186"/>
    </source>
</evidence>
<dbReference type="PANTHER" id="PTHR42791:SF1">
    <property type="entry name" value="N-ACETYLTRANSFERASE DOMAIN-CONTAINING PROTEIN"/>
    <property type="match status" value="1"/>
</dbReference>
<dbReference type="InParanoid" id="A0A0H2RAC1"/>
<dbReference type="InterPro" id="IPR016181">
    <property type="entry name" value="Acyl_CoA_acyltransferase"/>
</dbReference>
<accession>A0A0H2RAC1</accession>
<dbReference type="CDD" id="cd04301">
    <property type="entry name" value="NAT_SF"/>
    <property type="match status" value="1"/>
</dbReference>
<name>A0A0H2RAC1_9AGAM</name>
<dbReference type="InterPro" id="IPR052523">
    <property type="entry name" value="Trichothecene_AcTrans"/>
</dbReference>
<dbReference type="PROSITE" id="PS51186">
    <property type="entry name" value="GNAT"/>
    <property type="match status" value="1"/>
</dbReference>
<dbReference type="SUPFAM" id="SSF55729">
    <property type="entry name" value="Acyl-CoA N-acyltransferases (Nat)"/>
    <property type="match status" value="1"/>
</dbReference>
<evidence type="ECO:0000313" key="3">
    <source>
        <dbReference type="Proteomes" id="UP000053477"/>
    </source>
</evidence>
<organism evidence="2 3">
    <name type="scientific">Schizopora paradoxa</name>
    <dbReference type="NCBI Taxonomy" id="27342"/>
    <lineage>
        <taxon>Eukaryota</taxon>
        <taxon>Fungi</taxon>
        <taxon>Dikarya</taxon>
        <taxon>Basidiomycota</taxon>
        <taxon>Agaricomycotina</taxon>
        <taxon>Agaricomycetes</taxon>
        <taxon>Hymenochaetales</taxon>
        <taxon>Schizoporaceae</taxon>
        <taxon>Schizopora</taxon>
    </lineage>
</organism>
<dbReference type="STRING" id="27342.A0A0H2RAC1"/>
<gene>
    <name evidence="2" type="ORF">SCHPADRAFT_908364</name>
</gene>
<dbReference type="Pfam" id="PF13673">
    <property type="entry name" value="Acetyltransf_10"/>
    <property type="match status" value="1"/>
</dbReference>
<dbReference type="EMBL" id="KQ086078">
    <property type="protein sequence ID" value="KLO08769.1"/>
    <property type="molecule type" value="Genomic_DNA"/>
</dbReference>
<protein>
    <recommendedName>
        <fullName evidence="1">N-acetyltransferase domain-containing protein</fullName>
    </recommendedName>
</protein>
<reference evidence="2 3" key="1">
    <citation type="submission" date="2015-04" db="EMBL/GenBank/DDBJ databases">
        <title>Complete genome sequence of Schizopora paradoxa KUC8140, a cosmopolitan wood degrader in East Asia.</title>
        <authorList>
            <consortium name="DOE Joint Genome Institute"/>
            <person name="Min B."/>
            <person name="Park H."/>
            <person name="Jang Y."/>
            <person name="Kim J.-J."/>
            <person name="Kim K.H."/>
            <person name="Pangilinan J."/>
            <person name="Lipzen A."/>
            <person name="Riley R."/>
            <person name="Grigoriev I.V."/>
            <person name="Spatafora J.W."/>
            <person name="Choi I.-G."/>
        </authorList>
    </citation>
    <scope>NUCLEOTIDE SEQUENCE [LARGE SCALE GENOMIC DNA]</scope>
    <source>
        <strain evidence="2 3">KUC8140</strain>
    </source>
</reference>
<dbReference type="InterPro" id="IPR000182">
    <property type="entry name" value="GNAT_dom"/>
</dbReference>
<dbReference type="Gene3D" id="3.40.630.30">
    <property type="match status" value="1"/>
</dbReference>
<dbReference type="PANTHER" id="PTHR42791">
    <property type="entry name" value="GNAT FAMILY ACETYLTRANSFERASE"/>
    <property type="match status" value="1"/>
</dbReference>
<dbReference type="GO" id="GO:0016747">
    <property type="term" value="F:acyltransferase activity, transferring groups other than amino-acyl groups"/>
    <property type="evidence" value="ECO:0007669"/>
    <property type="project" value="InterPro"/>
</dbReference>
<evidence type="ECO:0000313" key="2">
    <source>
        <dbReference type="EMBL" id="KLO08769.1"/>
    </source>
</evidence>
<feature type="domain" description="N-acetyltransferase" evidence="1">
    <location>
        <begin position="85"/>
        <end position="214"/>
    </location>
</feature>
<dbReference type="Proteomes" id="UP000053477">
    <property type="component" value="Unassembled WGS sequence"/>
</dbReference>
<proteinExistence type="predicted"/>
<sequence length="224" mass="24870">MATQQQVSIRRLTNPTLQEHQRVLAILLGAFAGDVEIAAMTGGKASLEPAFFRLQFELSLTYGEVYVAGTGGSIDAVALIFAPGQDFVVDENTNFQPSHDFVSKLTPEMQQWWIMHLRPKFAELTNISLGSAEARKAAYYIRIIAAHPEKQRRGLARKLMETFMQKADGGKKKMCLETSTDAMVRVFYKFGFKVRGTKNFGSALGGFPLFCMVREPRPALAVAN</sequence>
<dbReference type="OrthoDB" id="61113at2759"/>
<dbReference type="AlphaFoldDB" id="A0A0H2RAC1"/>